<comment type="similarity">
    <text evidence="2">Belongs to the mitochondrion-specific ribosomal protein mL46 family.</text>
</comment>
<evidence type="ECO:0000256" key="1">
    <source>
        <dbReference type="ARBA" id="ARBA00004173"/>
    </source>
</evidence>
<keyword evidence="4 9" id="KW-0689">Ribosomal protein</keyword>
<dbReference type="AlphaFoldDB" id="A0AAD5SDX6"/>
<evidence type="ECO:0000313" key="9">
    <source>
        <dbReference type="EMBL" id="KAJ3052159.1"/>
    </source>
</evidence>
<dbReference type="InterPro" id="IPR040008">
    <property type="entry name" value="Ribosomal_mL46"/>
</dbReference>
<dbReference type="InterPro" id="IPR033650">
    <property type="entry name" value="Ribosomal_mL46_NUDIX"/>
</dbReference>
<comment type="subcellular location">
    <subcellularLocation>
        <location evidence="1">Mitochondrion</location>
    </subcellularLocation>
</comment>
<comment type="caution">
    <text evidence="9">The sequence shown here is derived from an EMBL/GenBank/DDBJ whole genome shotgun (WGS) entry which is preliminary data.</text>
</comment>
<keyword evidence="5" id="KW-0496">Mitochondrion</keyword>
<protein>
    <recommendedName>
        <fullName evidence="7">Large ribosomal subunit protein mL46</fullName>
    </recommendedName>
</protein>
<dbReference type="InterPro" id="IPR021757">
    <property type="entry name" value="Ribosomal_mL46_N"/>
</dbReference>
<dbReference type="GO" id="GO:0005762">
    <property type="term" value="C:mitochondrial large ribosomal subunit"/>
    <property type="evidence" value="ECO:0007669"/>
    <property type="project" value="TreeGrafter"/>
</dbReference>
<reference evidence="9" key="1">
    <citation type="submission" date="2020-05" db="EMBL/GenBank/DDBJ databases">
        <title>Phylogenomic resolution of chytrid fungi.</title>
        <authorList>
            <person name="Stajich J.E."/>
            <person name="Amses K."/>
            <person name="Simmons R."/>
            <person name="Seto K."/>
            <person name="Myers J."/>
            <person name="Bonds A."/>
            <person name="Quandt C.A."/>
            <person name="Barry K."/>
            <person name="Liu P."/>
            <person name="Grigoriev I."/>
            <person name="Longcore J.E."/>
            <person name="James T.Y."/>
        </authorList>
    </citation>
    <scope>NUCLEOTIDE SEQUENCE</scope>
    <source>
        <strain evidence="9">JEL0318</strain>
    </source>
</reference>
<evidence type="ECO:0000259" key="8">
    <source>
        <dbReference type="Pfam" id="PF11788"/>
    </source>
</evidence>
<keyword evidence="3" id="KW-0809">Transit peptide</keyword>
<proteinExistence type="inferred from homology"/>
<name>A0AAD5SDX6_9FUNG</name>
<dbReference type="Pfam" id="PF11788">
    <property type="entry name" value="MRP-L46"/>
    <property type="match status" value="1"/>
</dbReference>
<gene>
    <name evidence="9" type="primary">MRPL17</name>
    <name evidence="9" type="ORF">HK097_006805</name>
</gene>
<organism evidence="9 10">
    <name type="scientific">Rhizophlyctis rosea</name>
    <dbReference type="NCBI Taxonomy" id="64517"/>
    <lineage>
        <taxon>Eukaryota</taxon>
        <taxon>Fungi</taxon>
        <taxon>Fungi incertae sedis</taxon>
        <taxon>Chytridiomycota</taxon>
        <taxon>Chytridiomycota incertae sedis</taxon>
        <taxon>Chytridiomycetes</taxon>
        <taxon>Rhizophlyctidales</taxon>
        <taxon>Rhizophlyctidaceae</taxon>
        <taxon>Rhizophlyctis</taxon>
    </lineage>
</organism>
<evidence type="ECO:0000256" key="7">
    <source>
        <dbReference type="ARBA" id="ARBA00035190"/>
    </source>
</evidence>
<keyword evidence="10" id="KW-1185">Reference proteome</keyword>
<accession>A0AAD5SDX6</accession>
<dbReference type="Proteomes" id="UP001212841">
    <property type="component" value="Unassembled WGS sequence"/>
</dbReference>
<dbReference type="GO" id="GO:0003735">
    <property type="term" value="F:structural constituent of ribosome"/>
    <property type="evidence" value="ECO:0007669"/>
    <property type="project" value="InterPro"/>
</dbReference>
<evidence type="ECO:0000313" key="10">
    <source>
        <dbReference type="Proteomes" id="UP001212841"/>
    </source>
</evidence>
<dbReference type="PANTHER" id="PTHR13124:SF12">
    <property type="entry name" value="LARGE RIBOSOMAL SUBUNIT PROTEIN ML46"/>
    <property type="match status" value="1"/>
</dbReference>
<evidence type="ECO:0000256" key="5">
    <source>
        <dbReference type="ARBA" id="ARBA00023128"/>
    </source>
</evidence>
<evidence type="ECO:0000256" key="3">
    <source>
        <dbReference type="ARBA" id="ARBA00022946"/>
    </source>
</evidence>
<evidence type="ECO:0000256" key="2">
    <source>
        <dbReference type="ARBA" id="ARBA00009070"/>
    </source>
</evidence>
<evidence type="ECO:0000256" key="6">
    <source>
        <dbReference type="ARBA" id="ARBA00023274"/>
    </source>
</evidence>
<dbReference type="EMBL" id="JADGJD010000320">
    <property type="protein sequence ID" value="KAJ3052159.1"/>
    <property type="molecule type" value="Genomic_DNA"/>
</dbReference>
<keyword evidence="6" id="KW-0687">Ribonucleoprotein</keyword>
<dbReference type="CDD" id="cd04661">
    <property type="entry name" value="NUDIX_MRP_L46"/>
    <property type="match status" value="1"/>
</dbReference>
<feature type="domain" description="Large ribosomal subunit protein mL46 N-terminal" evidence="8">
    <location>
        <begin position="29"/>
        <end position="126"/>
    </location>
</feature>
<sequence length="247" mass="27943">MSIRRTAFKVISPLQTTSTRSLATATSTPKIHVGLLLKRNPVILRDLTPFETSYYSYRHNLIQNEARPFNPKFYIKKGTAAEPRWHAAQEAARKEAEETGAPYFPKQPREEELKDVKLAERETEADRANDVKSLNRALQRTLYLVVKGESGWEFPATPLTGEELLHEAAQRHITSQLGEGVETWIVGQAPVGHWVEPQRKIFYMKAHIISGNGAPQSAEYAWLTKQELVSQLDPEYYKAVGGMLAEL</sequence>
<evidence type="ECO:0000256" key="4">
    <source>
        <dbReference type="ARBA" id="ARBA00022980"/>
    </source>
</evidence>
<dbReference type="PANTHER" id="PTHR13124">
    <property type="entry name" value="39S RIBOSOMAL PROTEIN L46, MITOCHONDRIAL PRECURSOR-RELATED"/>
    <property type="match status" value="1"/>
</dbReference>
<dbReference type="Gene3D" id="3.90.79.10">
    <property type="entry name" value="Nucleoside Triphosphate Pyrophosphohydrolase"/>
    <property type="match status" value="1"/>
</dbReference>